<feature type="compositionally biased region" description="Polar residues" evidence="1">
    <location>
        <begin position="466"/>
        <end position="492"/>
    </location>
</feature>
<dbReference type="Proteomes" id="UP000257109">
    <property type="component" value="Unassembled WGS sequence"/>
</dbReference>
<evidence type="ECO:0000256" key="1">
    <source>
        <dbReference type="SAM" id="MobiDB-lite"/>
    </source>
</evidence>
<feature type="compositionally biased region" description="Basic residues" evidence="1">
    <location>
        <begin position="114"/>
        <end position="127"/>
    </location>
</feature>
<dbReference type="AlphaFoldDB" id="A0A371FLY2"/>
<organism evidence="2 3">
    <name type="scientific">Mucuna pruriens</name>
    <name type="common">Velvet bean</name>
    <name type="synonym">Dolichos pruriens</name>
    <dbReference type="NCBI Taxonomy" id="157652"/>
    <lineage>
        <taxon>Eukaryota</taxon>
        <taxon>Viridiplantae</taxon>
        <taxon>Streptophyta</taxon>
        <taxon>Embryophyta</taxon>
        <taxon>Tracheophyta</taxon>
        <taxon>Spermatophyta</taxon>
        <taxon>Magnoliopsida</taxon>
        <taxon>eudicotyledons</taxon>
        <taxon>Gunneridae</taxon>
        <taxon>Pentapetalae</taxon>
        <taxon>rosids</taxon>
        <taxon>fabids</taxon>
        <taxon>Fabales</taxon>
        <taxon>Fabaceae</taxon>
        <taxon>Papilionoideae</taxon>
        <taxon>50 kb inversion clade</taxon>
        <taxon>NPAAA clade</taxon>
        <taxon>indigoferoid/millettioid clade</taxon>
        <taxon>Phaseoleae</taxon>
        <taxon>Mucuna</taxon>
    </lineage>
</organism>
<feature type="region of interest" description="Disordered" evidence="1">
    <location>
        <begin position="1"/>
        <end position="37"/>
    </location>
</feature>
<feature type="compositionally biased region" description="Polar residues" evidence="1">
    <location>
        <begin position="70"/>
        <end position="84"/>
    </location>
</feature>
<evidence type="ECO:0000313" key="2">
    <source>
        <dbReference type="EMBL" id="RDX79252.1"/>
    </source>
</evidence>
<name>A0A371FLY2_MUCPR</name>
<feature type="region of interest" description="Disordered" evidence="1">
    <location>
        <begin position="70"/>
        <end position="130"/>
    </location>
</feature>
<feature type="non-terminal residue" evidence="2">
    <location>
        <position position="1"/>
    </location>
</feature>
<feature type="region of interest" description="Disordered" evidence="1">
    <location>
        <begin position="624"/>
        <end position="647"/>
    </location>
</feature>
<sequence>MSIPNRMLTLVWPTPSTDSHSSRSVPASKGRIHSSNSSTCHLGKQLWHSVVSADTSTDFNSSNLIHPDTSTNFNSSDLGTTQQRFRGPTASRVRKEAAIADNQRLEDSREKLTSRVRQRATGPHHNRPPMQECGMCGSMGHPTNTCPILQEIESSQYHPVPQPGSASLLEEFMKQLTMNNLKFQEDICVTLQDFQTQIGELTTTVNQLHSKRFGHNASTRVIATSEVVVVQPSKVTTVVLAFSNSMVTIVDSVERTEVSASIVDGSIVTIVVPTSANSVVAIVDSVERIEVSASIVDVSDSTKMVKSADCVGIMSDLANIVEVANSVIDVTDCVTKDVDFVLDTSINMTESANSICATIDLADMVKIADFVVDLSNSVKITDSMIDMSGSVDMVKKGDFVVNIFDFAYMIETSDSVANGSNLAKVSDFGTKVLDLVNIFSTDVPDLADFSDIFDLANMGAVVTGAESDSSNQEEAGTDSNNLERANSDSNNQEETELRLSRFPIAESATKQKQSPVLVTKAATRQKSRLCLSDNRDNTGIVESTFGQPNPILNIVNCEYSLRVKISSNTNASAGVLDNAHIAEGVAMQSPLASRVPPVHVLPSEDIMLKLSRWMRRRLPQSLDEVNSARGSCLGQTKPPQADSIPTR</sequence>
<reference evidence="2" key="1">
    <citation type="submission" date="2018-05" db="EMBL/GenBank/DDBJ databases">
        <title>Draft genome of Mucuna pruriens seed.</title>
        <authorList>
            <person name="Nnadi N.E."/>
            <person name="Vos R."/>
            <person name="Hasami M.H."/>
            <person name="Devisetty U.K."/>
            <person name="Aguiy J.C."/>
        </authorList>
    </citation>
    <scope>NUCLEOTIDE SEQUENCE [LARGE SCALE GENOMIC DNA]</scope>
    <source>
        <strain evidence="2">JCA_2017</strain>
    </source>
</reference>
<gene>
    <name evidence="2" type="ORF">CR513_40341</name>
</gene>
<feature type="compositionally biased region" description="Basic and acidic residues" evidence="1">
    <location>
        <begin position="93"/>
        <end position="113"/>
    </location>
</feature>
<protein>
    <submittedName>
        <fullName evidence="2">Uncharacterized protein</fullName>
    </submittedName>
</protein>
<evidence type="ECO:0000313" key="3">
    <source>
        <dbReference type="Proteomes" id="UP000257109"/>
    </source>
</evidence>
<keyword evidence="3" id="KW-1185">Reference proteome</keyword>
<comment type="caution">
    <text evidence="2">The sequence shown here is derived from an EMBL/GenBank/DDBJ whole genome shotgun (WGS) entry which is preliminary data.</text>
</comment>
<accession>A0A371FLY2</accession>
<feature type="region of interest" description="Disordered" evidence="1">
    <location>
        <begin position="464"/>
        <end position="504"/>
    </location>
</feature>
<proteinExistence type="predicted"/>
<feature type="compositionally biased region" description="Polar residues" evidence="1">
    <location>
        <begin position="633"/>
        <end position="647"/>
    </location>
</feature>
<dbReference type="EMBL" id="QJKJ01008596">
    <property type="protein sequence ID" value="RDX79252.1"/>
    <property type="molecule type" value="Genomic_DNA"/>
</dbReference>
<feature type="compositionally biased region" description="Polar residues" evidence="1">
    <location>
        <begin position="14"/>
        <end position="25"/>
    </location>
</feature>